<organism evidence="6">
    <name type="scientific">Rhipicephalus appendiculatus</name>
    <name type="common">Brown ear tick</name>
    <dbReference type="NCBI Taxonomy" id="34631"/>
    <lineage>
        <taxon>Eukaryota</taxon>
        <taxon>Metazoa</taxon>
        <taxon>Ecdysozoa</taxon>
        <taxon>Arthropoda</taxon>
        <taxon>Chelicerata</taxon>
        <taxon>Arachnida</taxon>
        <taxon>Acari</taxon>
        <taxon>Parasitiformes</taxon>
        <taxon>Ixodida</taxon>
        <taxon>Ixodoidea</taxon>
        <taxon>Ixodidae</taxon>
        <taxon>Rhipicephalinae</taxon>
        <taxon>Rhipicephalus</taxon>
        <taxon>Rhipicephalus</taxon>
    </lineage>
</organism>
<keyword evidence="5" id="KW-0812">Transmembrane</keyword>
<dbReference type="PANTHER" id="PTHR24322">
    <property type="entry name" value="PKSB"/>
    <property type="match status" value="1"/>
</dbReference>
<evidence type="ECO:0000313" key="6">
    <source>
        <dbReference type="EMBL" id="JAP78328.1"/>
    </source>
</evidence>
<reference evidence="6" key="1">
    <citation type="journal article" date="2016" name="Ticks Tick Borne Dis.">
        <title>De novo assembly and annotation of the salivary gland transcriptome of Rhipicephalus appendiculatus male and female ticks during blood feeding.</title>
        <authorList>
            <person name="de Castro M.H."/>
            <person name="de Klerk D."/>
            <person name="Pienaar R."/>
            <person name="Latif A.A."/>
            <person name="Rees D.J."/>
            <person name="Mans B.J."/>
        </authorList>
    </citation>
    <scope>NUCLEOTIDE SEQUENCE</scope>
    <source>
        <tissue evidence="6">Salivary glands</tissue>
    </source>
</reference>
<dbReference type="FunFam" id="3.40.50.720:FF:000202">
    <property type="entry name" value="Short-chain dehydrogenase/reductase family 16C member 6"/>
    <property type="match status" value="1"/>
</dbReference>
<dbReference type="AlphaFoldDB" id="A0A131YIG4"/>
<keyword evidence="3" id="KW-0520">NAD</keyword>
<name>A0A131YIG4_RHIAP</name>
<dbReference type="PANTHER" id="PTHR24322:SF746">
    <property type="entry name" value="SHORT CHAIN DEHYDROGENASE_REDUCTASE FAMILY 16C MEMBER 5"/>
    <property type="match status" value="1"/>
</dbReference>
<evidence type="ECO:0000256" key="1">
    <source>
        <dbReference type="ARBA" id="ARBA00006484"/>
    </source>
</evidence>
<keyword evidence="5" id="KW-0472">Membrane</keyword>
<sequence length="310" mass="33786">MEGSGNKVWHIVYNLFLVLYYIAEAIVVKLVPRKYLQRKSVSGETVLVTGAGSGIGRLLSLRFAQRGARLVLWDIDRAGNEETARLIREAGGKAWPYVCNVAESKTVYETAAKVREDVGRVDIVVNNAGVVTGKRLLDLPDEMIARTFQINTLSHYWVVKAFLPDMMAANHGHIVSIASLAGLGGVCRLTDYCGSKFAAVGFQEALAMEMATEGYTGIRFTTVCPFFINTGMFAGVEPGVFGFLRPEYVADETVEAVLRDKPLLILPRVFYTLVALKTILPVSAIVALSRGLGGFEVMDKFIGRGIAAKA</sequence>
<dbReference type="PROSITE" id="PS00061">
    <property type="entry name" value="ADH_SHORT"/>
    <property type="match status" value="1"/>
</dbReference>
<proteinExistence type="inferred from homology"/>
<dbReference type="Gene3D" id="3.40.50.720">
    <property type="entry name" value="NAD(P)-binding Rossmann-like Domain"/>
    <property type="match status" value="1"/>
</dbReference>
<evidence type="ECO:0000256" key="4">
    <source>
        <dbReference type="RuleBase" id="RU000363"/>
    </source>
</evidence>
<evidence type="ECO:0000256" key="5">
    <source>
        <dbReference type="SAM" id="Phobius"/>
    </source>
</evidence>
<dbReference type="Pfam" id="PF00106">
    <property type="entry name" value="adh_short"/>
    <property type="match status" value="1"/>
</dbReference>
<dbReference type="GO" id="GO:0005811">
    <property type="term" value="C:lipid droplet"/>
    <property type="evidence" value="ECO:0007669"/>
    <property type="project" value="TreeGrafter"/>
</dbReference>
<evidence type="ECO:0000256" key="3">
    <source>
        <dbReference type="ARBA" id="ARBA00023027"/>
    </source>
</evidence>
<keyword evidence="2" id="KW-0560">Oxidoreductase</keyword>
<evidence type="ECO:0000256" key="2">
    <source>
        <dbReference type="ARBA" id="ARBA00023002"/>
    </source>
</evidence>
<dbReference type="InterPro" id="IPR036291">
    <property type="entry name" value="NAD(P)-bd_dom_sf"/>
</dbReference>
<dbReference type="SUPFAM" id="SSF51735">
    <property type="entry name" value="NAD(P)-binding Rossmann-fold domains"/>
    <property type="match status" value="1"/>
</dbReference>
<comment type="similarity">
    <text evidence="1 4">Belongs to the short-chain dehydrogenases/reductases (SDR) family.</text>
</comment>
<keyword evidence="5" id="KW-1133">Transmembrane helix</keyword>
<dbReference type="EMBL" id="GEDV01010229">
    <property type="protein sequence ID" value="JAP78328.1"/>
    <property type="molecule type" value="Transcribed_RNA"/>
</dbReference>
<dbReference type="InterPro" id="IPR002347">
    <property type="entry name" value="SDR_fam"/>
</dbReference>
<feature type="transmembrane region" description="Helical" evidence="5">
    <location>
        <begin position="12"/>
        <end position="31"/>
    </location>
</feature>
<dbReference type="GO" id="GO:0016616">
    <property type="term" value="F:oxidoreductase activity, acting on the CH-OH group of donors, NAD or NADP as acceptor"/>
    <property type="evidence" value="ECO:0007669"/>
    <property type="project" value="TreeGrafter"/>
</dbReference>
<accession>A0A131YIG4</accession>
<dbReference type="InterPro" id="IPR020904">
    <property type="entry name" value="Sc_DH/Rdtase_CS"/>
</dbReference>
<dbReference type="PRINTS" id="PR00080">
    <property type="entry name" value="SDRFAMILY"/>
</dbReference>
<feature type="transmembrane region" description="Helical" evidence="5">
    <location>
        <begin position="269"/>
        <end position="288"/>
    </location>
</feature>
<dbReference type="CDD" id="cd05339">
    <property type="entry name" value="17beta-HSDXI-like_SDR_c"/>
    <property type="match status" value="1"/>
</dbReference>
<protein>
    <submittedName>
        <fullName evidence="6">All-trans-retinol dehydrogenase (NAD+)</fullName>
    </submittedName>
</protein>
<dbReference type="PRINTS" id="PR00081">
    <property type="entry name" value="GDHRDH"/>
</dbReference>